<accession>A0A2A4MQA8</accession>
<dbReference type="PRINTS" id="PR00164">
    <property type="entry name" value="ABC2TRNSPORT"/>
</dbReference>
<evidence type="ECO:0000256" key="11">
    <source>
        <dbReference type="RuleBase" id="RU361157"/>
    </source>
</evidence>
<organism evidence="13 14">
    <name type="scientific">SAR86 cluster bacterium</name>
    <dbReference type="NCBI Taxonomy" id="2030880"/>
    <lineage>
        <taxon>Bacteria</taxon>
        <taxon>Pseudomonadati</taxon>
        <taxon>Pseudomonadota</taxon>
        <taxon>Gammaproteobacteria</taxon>
        <taxon>SAR86 cluster</taxon>
    </lineage>
</organism>
<proteinExistence type="inferred from homology"/>
<feature type="transmembrane region" description="Helical" evidence="11">
    <location>
        <begin position="237"/>
        <end position="258"/>
    </location>
</feature>
<evidence type="ECO:0000256" key="8">
    <source>
        <dbReference type="ARBA" id="ARBA00022989"/>
    </source>
</evidence>
<keyword evidence="3 11" id="KW-0813">Transport</keyword>
<dbReference type="EMBL" id="NVQR01000042">
    <property type="protein sequence ID" value="PCH62285.1"/>
    <property type="molecule type" value="Genomic_DNA"/>
</dbReference>
<dbReference type="GO" id="GO:0015920">
    <property type="term" value="P:lipopolysaccharide transport"/>
    <property type="evidence" value="ECO:0007669"/>
    <property type="project" value="TreeGrafter"/>
</dbReference>
<dbReference type="InterPro" id="IPR047817">
    <property type="entry name" value="ABC2_TM_bact-type"/>
</dbReference>
<evidence type="ECO:0000256" key="5">
    <source>
        <dbReference type="ARBA" id="ARBA00022597"/>
    </source>
</evidence>
<comment type="subcellular location">
    <subcellularLocation>
        <location evidence="11">Cell inner membrane</location>
        <topology evidence="11">Multi-pass membrane protein</topology>
    </subcellularLocation>
    <subcellularLocation>
        <location evidence="1">Cell membrane</location>
        <topology evidence="1">Multi-pass membrane protein</topology>
    </subcellularLocation>
</comment>
<evidence type="ECO:0000256" key="9">
    <source>
        <dbReference type="ARBA" id="ARBA00023047"/>
    </source>
</evidence>
<dbReference type="GO" id="GO:0140359">
    <property type="term" value="F:ABC-type transporter activity"/>
    <property type="evidence" value="ECO:0007669"/>
    <property type="project" value="InterPro"/>
</dbReference>
<dbReference type="InterPro" id="IPR013525">
    <property type="entry name" value="ABC2_TM"/>
</dbReference>
<keyword evidence="6 11" id="KW-0812">Transmembrane</keyword>
<feature type="transmembrane region" description="Helical" evidence="11">
    <location>
        <begin position="130"/>
        <end position="150"/>
    </location>
</feature>
<feature type="transmembrane region" description="Helical" evidence="11">
    <location>
        <begin position="73"/>
        <end position="93"/>
    </location>
</feature>
<dbReference type="Pfam" id="PF01061">
    <property type="entry name" value="ABC2_membrane"/>
    <property type="match status" value="1"/>
</dbReference>
<name>A0A2A4MQA8_9GAMM</name>
<evidence type="ECO:0000256" key="6">
    <source>
        <dbReference type="ARBA" id="ARBA00022692"/>
    </source>
</evidence>
<keyword evidence="4 11" id="KW-1003">Cell membrane</keyword>
<protein>
    <recommendedName>
        <fullName evidence="11">Transport permease protein</fullName>
    </recommendedName>
</protein>
<dbReference type="AlphaFoldDB" id="A0A2A4MQA8"/>
<gene>
    <name evidence="13" type="ORF">COC19_03125</name>
</gene>
<feature type="transmembrane region" description="Helical" evidence="11">
    <location>
        <begin position="105"/>
        <end position="123"/>
    </location>
</feature>
<evidence type="ECO:0000259" key="12">
    <source>
        <dbReference type="PROSITE" id="PS51012"/>
    </source>
</evidence>
<dbReference type="PANTHER" id="PTHR30413">
    <property type="entry name" value="INNER MEMBRANE TRANSPORT PERMEASE"/>
    <property type="match status" value="1"/>
</dbReference>
<keyword evidence="7" id="KW-0972">Capsule biogenesis/degradation</keyword>
<dbReference type="Proteomes" id="UP000218172">
    <property type="component" value="Unassembled WGS sequence"/>
</dbReference>
<dbReference type="GO" id="GO:0015774">
    <property type="term" value="P:polysaccharide transport"/>
    <property type="evidence" value="ECO:0007669"/>
    <property type="project" value="UniProtKB-KW"/>
</dbReference>
<dbReference type="PANTHER" id="PTHR30413:SF10">
    <property type="entry name" value="CAPSULE POLYSACCHARIDE EXPORT INNER-MEMBRANE PROTEIN CTRC"/>
    <property type="match status" value="1"/>
</dbReference>
<feature type="transmembrane region" description="Helical" evidence="11">
    <location>
        <begin position="183"/>
        <end position="201"/>
    </location>
</feature>
<evidence type="ECO:0000313" key="13">
    <source>
        <dbReference type="EMBL" id="PCH62285.1"/>
    </source>
</evidence>
<evidence type="ECO:0000256" key="1">
    <source>
        <dbReference type="ARBA" id="ARBA00004651"/>
    </source>
</evidence>
<evidence type="ECO:0000313" key="14">
    <source>
        <dbReference type="Proteomes" id="UP000218172"/>
    </source>
</evidence>
<sequence>MIISLVRQWIVAPFSQYRLFRNFAKQDFLGQFVASAGGFLWLFITPIVQIVMYAFIFRYVFGMRGAAGFEQTSFVVFMMVGYLPWFAFADALGKAPGLLLEKAPLITKVMFPVEILPGVGTLVPYITHSIGFGLLLVYLAFLGHLSWMWLWIVPVFILQFLFTMGLVALLSALCVFLRDLQQLVGLLVFIWFFLTPIVYPIDMIDNQTVQTLYLLNPMHSFVSFYREVILLGEFPLIHFQILLPVSLIVYCLGGWVFMRVKHAFGDVL</sequence>
<evidence type="ECO:0000256" key="3">
    <source>
        <dbReference type="ARBA" id="ARBA00022448"/>
    </source>
</evidence>
<feature type="transmembrane region" description="Helical" evidence="11">
    <location>
        <begin position="39"/>
        <end position="61"/>
    </location>
</feature>
<keyword evidence="5" id="KW-0762">Sugar transport</keyword>
<dbReference type="GO" id="GO:0043190">
    <property type="term" value="C:ATP-binding cassette (ABC) transporter complex"/>
    <property type="evidence" value="ECO:0007669"/>
    <property type="project" value="InterPro"/>
</dbReference>
<keyword evidence="9" id="KW-0625">Polysaccharide transport</keyword>
<reference evidence="14" key="1">
    <citation type="submission" date="2017-08" db="EMBL/GenBank/DDBJ databases">
        <title>A dynamic microbial community with high functional redundancy inhabits the cold, oxic subseafloor aquifer.</title>
        <authorList>
            <person name="Tully B.J."/>
            <person name="Wheat C.G."/>
            <person name="Glazer B.T."/>
            <person name="Huber J.A."/>
        </authorList>
    </citation>
    <scope>NUCLEOTIDE SEQUENCE [LARGE SCALE GENOMIC DNA]</scope>
</reference>
<keyword evidence="10 11" id="KW-0472">Membrane</keyword>
<dbReference type="InterPro" id="IPR000412">
    <property type="entry name" value="ABC_2_transport"/>
</dbReference>
<evidence type="ECO:0000256" key="2">
    <source>
        <dbReference type="ARBA" id="ARBA00007783"/>
    </source>
</evidence>
<evidence type="ECO:0000256" key="4">
    <source>
        <dbReference type="ARBA" id="ARBA00022475"/>
    </source>
</evidence>
<comment type="caution">
    <text evidence="13">The sequence shown here is derived from an EMBL/GenBank/DDBJ whole genome shotgun (WGS) entry which is preliminary data.</text>
</comment>
<evidence type="ECO:0000256" key="10">
    <source>
        <dbReference type="ARBA" id="ARBA00023136"/>
    </source>
</evidence>
<dbReference type="PROSITE" id="PS51012">
    <property type="entry name" value="ABC_TM2"/>
    <property type="match status" value="1"/>
</dbReference>
<feature type="domain" description="ABC transmembrane type-2" evidence="12">
    <location>
        <begin position="37"/>
        <end position="260"/>
    </location>
</feature>
<keyword evidence="8 11" id="KW-1133">Transmembrane helix</keyword>
<comment type="similarity">
    <text evidence="2 11">Belongs to the ABC-2 integral membrane protein family.</text>
</comment>
<evidence type="ECO:0000256" key="7">
    <source>
        <dbReference type="ARBA" id="ARBA00022903"/>
    </source>
</evidence>
<feature type="transmembrane region" description="Helical" evidence="11">
    <location>
        <begin position="156"/>
        <end position="176"/>
    </location>
</feature>